<organism evidence="1 2">
    <name type="scientific">Chryseobacterium camelliae</name>
    <dbReference type="NCBI Taxonomy" id="1265445"/>
    <lineage>
        <taxon>Bacteria</taxon>
        <taxon>Pseudomonadati</taxon>
        <taxon>Bacteroidota</taxon>
        <taxon>Flavobacteriia</taxon>
        <taxon>Flavobacteriales</taxon>
        <taxon>Weeksellaceae</taxon>
        <taxon>Chryseobacterium group</taxon>
        <taxon>Chryseobacterium</taxon>
    </lineage>
</organism>
<dbReference type="Proteomes" id="UP001225072">
    <property type="component" value="Unassembled WGS sequence"/>
</dbReference>
<gene>
    <name evidence="1" type="ORF">QE404_000963</name>
</gene>
<reference evidence="1 2" key="1">
    <citation type="submission" date="2023-07" db="EMBL/GenBank/DDBJ databases">
        <title>Functional and genomic diversity of the sorghum phyllosphere microbiome.</title>
        <authorList>
            <person name="Shade A."/>
        </authorList>
    </citation>
    <scope>NUCLEOTIDE SEQUENCE [LARGE SCALE GENOMIC DNA]</scope>
    <source>
        <strain evidence="1 2">SORGH_AS_1064</strain>
    </source>
</reference>
<name>A0ABU0TFH9_9FLAO</name>
<evidence type="ECO:0000313" key="2">
    <source>
        <dbReference type="Proteomes" id="UP001225072"/>
    </source>
</evidence>
<dbReference type="EMBL" id="JAUTAL010000001">
    <property type="protein sequence ID" value="MDQ1095816.1"/>
    <property type="molecule type" value="Genomic_DNA"/>
</dbReference>
<protein>
    <recommendedName>
        <fullName evidence="3">Leucine-rich repeat domain-containing protein</fullName>
    </recommendedName>
</protein>
<keyword evidence="2" id="KW-1185">Reference proteome</keyword>
<comment type="caution">
    <text evidence="1">The sequence shown here is derived from an EMBL/GenBank/DDBJ whole genome shotgun (WGS) entry which is preliminary data.</text>
</comment>
<evidence type="ECO:0008006" key="3">
    <source>
        <dbReference type="Google" id="ProtNLM"/>
    </source>
</evidence>
<proteinExistence type="predicted"/>
<sequence>MNIVEQYDANNSYYALDVLDTKGIHGLRFESEDNNIYITKVDFGDGVTRNGTGIIGSGSYVGTSSKTYSDYFTGKIKIYNNPQKIKKIVIDFGLDGHSSDPDYLTVKNVVLTPEILDYFPNADYFYFNHYSYGSIHSSLKGKVTGEWATKCRDKLKVLAFASSDYPTSDPTFDFDLIPTNSILENLTLPGYATTFRANFIVKGNISNIPNTLKIINLGGDNPANTTNSVSGVIPNWVTYFSRLGRNTITANVEGLNDNLQYLTVLGNNGLSGNLKSFPLCTTFNVQGNNTISGTLKPMPLCTSFSVMSSNCNISGLLNNDINLPNAETINVTGISMLSGVIKTSSKITTLNIAGNNQIEGLELLSNCTSFTLQGNNTISGNPFQYLPKARTIVIQGNNKVNNYTSRTYPTMSRFILQGLAELDQAKVDQLLKDLSEASWNPAGGVCTIKGNCSTPSATGKNYASIIASKGSGVIVSIN</sequence>
<evidence type="ECO:0000313" key="1">
    <source>
        <dbReference type="EMBL" id="MDQ1095816.1"/>
    </source>
</evidence>
<dbReference type="SUPFAM" id="SSF52047">
    <property type="entry name" value="RNI-like"/>
    <property type="match status" value="1"/>
</dbReference>
<dbReference type="RefSeq" id="WP_307447167.1">
    <property type="nucleotide sequence ID" value="NZ_JAUTAL010000001.1"/>
</dbReference>
<dbReference type="Gene3D" id="3.80.10.10">
    <property type="entry name" value="Ribonuclease Inhibitor"/>
    <property type="match status" value="1"/>
</dbReference>
<accession>A0ABU0TFH9</accession>
<dbReference type="InterPro" id="IPR032675">
    <property type="entry name" value="LRR_dom_sf"/>
</dbReference>